<gene>
    <name evidence="2" type="ORF">KFK09_012188</name>
</gene>
<sequence>MPTVSTWDAFIKEKLSLDVSKLDEQMEKYEPRSSPNRRNIWTRSSGKLHSTNLQ</sequence>
<evidence type="ECO:0000313" key="3">
    <source>
        <dbReference type="Proteomes" id="UP000829196"/>
    </source>
</evidence>
<organism evidence="2 3">
    <name type="scientific">Dendrobium nobile</name>
    <name type="common">Orchid</name>
    <dbReference type="NCBI Taxonomy" id="94219"/>
    <lineage>
        <taxon>Eukaryota</taxon>
        <taxon>Viridiplantae</taxon>
        <taxon>Streptophyta</taxon>
        <taxon>Embryophyta</taxon>
        <taxon>Tracheophyta</taxon>
        <taxon>Spermatophyta</taxon>
        <taxon>Magnoliopsida</taxon>
        <taxon>Liliopsida</taxon>
        <taxon>Asparagales</taxon>
        <taxon>Orchidaceae</taxon>
        <taxon>Epidendroideae</taxon>
        <taxon>Malaxideae</taxon>
        <taxon>Dendrobiinae</taxon>
        <taxon>Dendrobium</taxon>
    </lineage>
</organism>
<protein>
    <submittedName>
        <fullName evidence="2">Uncharacterized protein</fullName>
    </submittedName>
</protein>
<reference evidence="2" key="1">
    <citation type="journal article" date="2022" name="Front. Genet.">
        <title>Chromosome-Scale Assembly of the Dendrobium nobile Genome Provides Insights Into the Molecular Mechanism of the Biosynthesis of the Medicinal Active Ingredient of Dendrobium.</title>
        <authorList>
            <person name="Xu Q."/>
            <person name="Niu S.-C."/>
            <person name="Li K.-L."/>
            <person name="Zheng P.-J."/>
            <person name="Zhang X.-J."/>
            <person name="Jia Y."/>
            <person name="Liu Y."/>
            <person name="Niu Y.-X."/>
            <person name="Yu L.-H."/>
            <person name="Chen D.-F."/>
            <person name="Zhang G.-Q."/>
        </authorList>
    </citation>
    <scope>NUCLEOTIDE SEQUENCE</scope>
    <source>
        <tissue evidence="2">Leaf</tissue>
    </source>
</reference>
<accession>A0A8T3BK38</accession>
<comment type="caution">
    <text evidence="2">The sequence shown here is derived from an EMBL/GenBank/DDBJ whole genome shotgun (WGS) entry which is preliminary data.</text>
</comment>
<proteinExistence type="predicted"/>
<feature type="region of interest" description="Disordered" evidence="1">
    <location>
        <begin position="26"/>
        <end position="54"/>
    </location>
</feature>
<name>A0A8T3BK38_DENNO</name>
<feature type="compositionally biased region" description="Polar residues" evidence="1">
    <location>
        <begin position="33"/>
        <end position="54"/>
    </location>
</feature>
<dbReference type="AlphaFoldDB" id="A0A8T3BK38"/>
<dbReference type="Proteomes" id="UP000829196">
    <property type="component" value="Unassembled WGS sequence"/>
</dbReference>
<keyword evidence="3" id="KW-1185">Reference proteome</keyword>
<evidence type="ECO:0000313" key="2">
    <source>
        <dbReference type="EMBL" id="KAI0511558.1"/>
    </source>
</evidence>
<evidence type="ECO:0000256" key="1">
    <source>
        <dbReference type="SAM" id="MobiDB-lite"/>
    </source>
</evidence>
<dbReference type="EMBL" id="JAGYWB010000009">
    <property type="protein sequence ID" value="KAI0511558.1"/>
    <property type="molecule type" value="Genomic_DNA"/>
</dbReference>